<dbReference type="AlphaFoldDB" id="A0A9P5U764"/>
<gene>
    <name evidence="1" type="ORF">BDP27DRAFT_1364756</name>
</gene>
<evidence type="ECO:0000313" key="1">
    <source>
        <dbReference type="EMBL" id="KAF9067548.1"/>
    </source>
</evidence>
<dbReference type="EMBL" id="JADNRY010000071">
    <property type="protein sequence ID" value="KAF9067548.1"/>
    <property type="molecule type" value="Genomic_DNA"/>
</dbReference>
<protein>
    <submittedName>
        <fullName evidence="1">Uncharacterized protein</fullName>
    </submittedName>
</protein>
<proteinExistence type="predicted"/>
<sequence length="115" mass="12657">MILLNNKQEIAVSYGPRFPGCVTKAWGENINKLAKVVEKVSAQGSEMCVGWLLYGTSYESFSALHTFSELLSLSLEKVDSVRRVGTAAATDIVDNKEAWGWQNPSKILSKTISMD</sequence>
<name>A0A9P5U764_9AGAR</name>
<keyword evidence="2" id="KW-1185">Reference proteome</keyword>
<comment type="caution">
    <text evidence="1">The sequence shown here is derived from an EMBL/GenBank/DDBJ whole genome shotgun (WGS) entry which is preliminary data.</text>
</comment>
<accession>A0A9P5U764</accession>
<reference evidence="1" key="1">
    <citation type="submission" date="2020-11" db="EMBL/GenBank/DDBJ databases">
        <authorList>
            <consortium name="DOE Joint Genome Institute"/>
            <person name="Ahrendt S."/>
            <person name="Riley R."/>
            <person name="Andreopoulos W."/>
            <person name="Labutti K."/>
            <person name="Pangilinan J."/>
            <person name="Ruiz-Duenas F.J."/>
            <person name="Barrasa J.M."/>
            <person name="Sanchez-Garcia M."/>
            <person name="Camarero S."/>
            <person name="Miyauchi S."/>
            <person name="Serrano A."/>
            <person name="Linde D."/>
            <person name="Babiker R."/>
            <person name="Drula E."/>
            <person name="Ayuso-Fernandez I."/>
            <person name="Pacheco R."/>
            <person name="Padilla G."/>
            <person name="Ferreira P."/>
            <person name="Barriuso J."/>
            <person name="Kellner H."/>
            <person name="Castanera R."/>
            <person name="Alfaro M."/>
            <person name="Ramirez L."/>
            <person name="Pisabarro A.G."/>
            <person name="Kuo A."/>
            <person name="Tritt A."/>
            <person name="Lipzen A."/>
            <person name="He G."/>
            <person name="Yan M."/>
            <person name="Ng V."/>
            <person name="Cullen D."/>
            <person name="Martin F."/>
            <person name="Rosso M.-N."/>
            <person name="Henrissat B."/>
            <person name="Hibbett D."/>
            <person name="Martinez A.T."/>
            <person name="Grigoriev I.V."/>
        </authorList>
    </citation>
    <scope>NUCLEOTIDE SEQUENCE</scope>
    <source>
        <strain evidence="1">AH 40177</strain>
    </source>
</reference>
<evidence type="ECO:0000313" key="2">
    <source>
        <dbReference type="Proteomes" id="UP000772434"/>
    </source>
</evidence>
<dbReference type="Proteomes" id="UP000772434">
    <property type="component" value="Unassembled WGS sequence"/>
</dbReference>
<organism evidence="1 2">
    <name type="scientific">Rhodocollybia butyracea</name>
    <dbReference type="NCBI Taxonomy" id="206335"/>
    <lineage>
        <taxon>Eukaryota</taxon>
        <taxon>Fungi</taxon>
        <taxon>Dikarya</taxon>
        <taxon>Basidiomycota</taxon>
        <taxon>Agaricomycotina</taxon>
        <taxon>Agaricomycetes</taxon>
        <taxon>Agaricomycetidae</taxon>
        <taxon>Agaricales</taxon>
        <taxon>Marasmiineae</taxon>
        <taxon>Omphalotaceae</taxon>
        <taxon>Rhodocollybia</taxon>
    </lineage>
</organism>